<name>A0ABR5BY51_9TREE</name>
<dbReference type="EMBL" id="KN848631">
    <property type="protein sequence ID" value="KIR80572.1"/>
    <property type="molecule type" value="Genomic_DNA"/>
</dbReference>
<keyword evidence="2" id="KW-1185">Reference proteome</keyword>
<accession>A0ABR5BY51</accession>
<proteinExistence type="predicted"/>
<organism evidence="1 2">
    <name type="scientific">Cryptococcus gattii EJB2</name>
    <dbReference type="NCBI Taxonomy" id="1296103"/>
    <lineage>
        <taxon>Eukaryota</taxon>
        <taxon>Fungi</taxon>
        <taxon>Dikarya</taxon>
        <taxon>Basidiomycota</taxon>
        <taxon>Agaricomycotina</taxon>
        <taxon>Tremellomycetes</taxon>
        <taxon>Tremellales</taxon>
        <taxon>Cryptococcaceae</taxon>
        <taxon>Cryptococcus</taxon>
        <taxon>Cryptococcus gattii species complex</taxon>
    </lineage>
</organism>
<gene>
    <name evidence="1" type="ORF">I306_02550</name>
</gene>
<protein>
    <recommendedName>
        <fullName evidence="3">F-box domain-containing protein</fullName>
    </recommendedName>
</protein>
<reference evidence="1 2" key="1">
    <citation type="submission" date="2015-01" db="EMBL/GenBank/DDBJ databases">
        <title>The Genome Sequence of Cryptococcus gattii EJB2.</title>
        <authorList>
            <consortium name="The Broad Institute Genomics Platform"/>
            <person name="Cuomo C."/>
            <person name="Litvintseva A."/>
            <person name="Chen Y."/>
            <person name="Heitman J."/>
            <person name="Sun S."/>
            <person name="Springer D."/>
            <person name="Dromer F."/>
            <person name="Young S."/>
            <person name="Zeng Q."/>
            <person name="Gargeya S."/>
            <person name="Abouelleil A."/>
            <person name="Alvarado L."/>
            <person name="Chapman S.B."/>
            <person name="Gainer-Dewar J."/>
            <person name="Goldberg J."/>
            <person name="Griggs A."/>
            <person name="Gujja S."/>
            <person name="Hansen M."/>
            <person name="Howarth C."/>
            <person name="Imamovic A."/>
            <person name="Larimer J."/>
            <person name="Murphy C."/>
            <person name="Naylor J."/>
            <person name="Pearson M."/>
            <person name="Priest M."/>
            <person name="Roberts A."/>
            <person name="Saif S."/>
            <person name="Shea T."/>
            <person name="Sykes S."/>
            <person name="Wortman J."/>
            <person name="Nusbaum C."/>
            <person name="Birren B."/>
        </authorList>
    </citation>
    <scope>NUCLEOTIDE SEQUENCE [LARGE SCALE GENOMIC DNA]</scope>
    <source>
        <strain evidence="1 2">EJB2</strain>
    </source>
</reference>
<evidence type="ECO:0008006" key="3">
    <source>
        <dbReference type="Google" id="ProtNLM"/>
    </source>
</evidence>
<evidence type="ECO:0000313" key="1">
    <source>
        <dbReference type="EMBL" id="KIR80572.1"/>
    </source>
</evidence>
<evidence type="ECO:0000313" key="2">
    <source>
        <dbReference type="Proteomes" id="UP000054272"/>
    </source>
</evidence>
<dbReference type="Proteomes" id="UP000054272">
    <property type="component" value="Unassembled WGS sequence"/>
</dbReference>
<sequence length="188" mass="21401">MVVEVTKPVEDVVSPSHKTLPSLMPIHDDTLKDADDNRPVVEKTTIVERSDFLYNFEDLPREVVEDIIGHCDHLYPWLFVCKRAMKFAAHYLYQSSFPEYMGEEATVETFVSNAERHGASRRSIARSAMGQNEWDEMDKPRLTMLLSLAFPELADRVKFTLSLEDTPLPSFITEISNEEMGETVGATT</sequence>